<sequence length="238" mass="24726">MDRHLGFSLVELALVLVIVTLALGGVLVPLNAQIEHKQWRDTEQSLQLVQDALLGFAVRNGRLPCPASSTSSGMESPASGGVCTNPYDGYVPAVSLGLSQLDAQGYVLDAWGNRLRYAVAKSSGFAFTTSDGIKNAGLSTLQSELQICASIAGTTSSSCGSATALSSSGINAPPVVIYSIGQFATARSADESANQDSNAIFVNHPLTTSVASTGAYDDVMTWLSPNVLYGQMVNAGVF</sequence>
<proteinExistence type="predicted"/>
<dbReference type="InterPro" id="IPR045584">
    <property type="entry name" value="Pilin-like"/>
</dbReference>
<dbReference type="SUPFAM" id="SSF54523">
    <property type="entry name" value="Pili subunits"/>
    <property type="match status" value="1"/>
</dbReference>
<dbReference type="KEGG" id="sniv:SFSGTM_28550"/>
<evidence type="ECO:0000313" key="2">
    <source>
        <dbReference type="EMBL" id="BBP02147.1"/>
    </source>
</evidence>
<feature type="transmembrane region" description="Helical" evidence="1">
    <location>
        <begin position="12"/>
        <end position="30"/>
    </location>
</feature>
<dbReference type="AlphaFoldDB" id="A0A809SFC7"/>
<evidence type="ECO:0000256" key="1">
    <source>
        <dbReference type="SAM" id="Phobius"/>
    </source>
</evidence>
<keyword evidence="3" id="KW-1185">Reference proteome</keyword>
<reference evidence="3" key="1">
    <citation type="submission" date="2019-11" db="EMBL/GenBank/DDBJ databases">
        <title>Isolation and characterization of a novel species in the genus Sulfuriferula.</title>
        <authorList>
            <person name="Mochizuki J."/>
            <person name="Kojima H."/>
            <person name="Fukui M."/>
        </authorList>
    </citation>
    <scope>NUCLEOTIDE SEQUENCE [LARGE SCALE GENOMIC DNA]</scope>
    <source>
        <strain evidence="3">SGTM</strain>
    </source>
</reference>
<protein>
    <recommendedName>
        <fullName evidence="4">Prepilin-type N-terminal cleavage/methylation domain-containing protein</fullName>
    </recommendedName>
</protein>
<name>A0A809SFC7_9PROT</name>
<dbReference type="Proteomes" id="UP000463939">
    <property type="component" value="Chromosome"/>
</dbReference>
<evidence type="ECO:0008006" key="4">
    <source>
        <dbReference type="Google" id="ProtNLM"/>
    </source>
</evidence>
<accession>A0A809SFC7</accession>
<gene>
    <name evidence="2" type="ORF">SFSGTM_28550</name>
</gene>
<keyword evidence="1" id="KW-0472">Membrane</keyword>
<evidence type="ECO:0000313" key="3">
    <source>
        <dbReference type="Proteomes" id="UP000463939"/>
    </source>
</evidence>
<keyword evidence="1" id="KW-0812">Transmembrane</keyword>
<keyword evidence="1" id="KW-1133">Transmembrane helix</keyword>
<dbReference type="EMBL" id="AP021881">
    <property type="protein sequence ID" value="BBP02147.1"/>
    <property type="molecule type" value="Genomic_DNA"/>
</dbReference>
<organism evidence="2 3">
    <name type="scientific">Sulfuriferula nivalis</name>
    <dbReference type="NCBI Taxonomy" id="2675298"/>
    <lineage>
        <taxon>Bacteria</taxon>
        <taxon>Pseudomonadati</taxon>
        <taxon>Pseudomonadota</taxon>
        <taxon>Betaproteobacteria</taxon>
        <taxon>Nitrosomonadales</taxon>
        <taxon>Sulfuricellaceae</taxon>
        <taxon>Sulfuriferula</taxon>
    </lineage>
</organism>
<dbReference type="RefSeq" id="WP_162085819.1">
    <property type="nucleotide sequence ID" value="NZ_AP021881.1"/>
</dbReference>